<dbReference type="RefSeq" id="XP_030518375.1">
    <property type="nucleotide sequence ID" value="XM_030662515.1"/>
</dbReference>
<reference evidence="5" key="1">
    <citation type="submission" date="2025-08" db="UniProtKB">
        <authorList>
            <consortium name="RefSeq"/>
        </authorList>
    </citation>
    <scope>IDENTIFICATION</scope>
    <source>
        <tissue evidence="5">Leaf</tissue>
    </source>
</reference>
<organism evidence="4 5">
    <name type="scientific">Rhodamnia argentea</name>
    <dbReference type="NCBI Taxonomy" id="178133"/>
    <lineage>
        <taxon>Eukaryota</taxon>
        <taxon>Viridiplantae</taxon>
        <taxon>Streptophyta</taxon>
        <taxon>Embryophyta</taxon>
        <taxon>Tracheophyta</taxon>
        <taxon>Spermatophyta</taxon>
        <taxon>Magnoliopsida</taxon>
        <taxon>eudicotyledons</taxon>
        <taxon>Gunneridae</taxon>
        <taxon>Pentapetalae</taxon>
        <taxon>rosids</taxon>
        <taxon>malvids</taxon>
        <taxon>Myrtales</taxon>
        <taxon>Myrtaceae</taxon>
        <taxon>Myrtoideae</taxon>
        <taxon>Myrteae</taxon>
        <taxon>Australasian group</taxon>
        <taxon>Rhodamnia</taxon>
    </lineage>
</organism>
<dbReference type="Pfam" id="PF02519">
    <property type="entry name" value="Auxin_inducible"/>
    <property type="match status" value="1"/>
</dbReference>
<dbReference type="GO" id="GO:0009733">
    <property type="term" value="P:response to auxin"/>
    <property type="evidence" value="ECO:0007669"/>
    <property type="project" value="InterPro"/>
</dbReference>
<evidence type="ECO:0000313" key="4">
    <source>
        <dbReference type="Proteomes" id="UP000827889"/>
    </source>
</evidence>
<evidence type="ECO:0000313" key="5">
    <source>
        <dbReference type="RefSeq" id="XP_030518375.1"/>
    </source>
</evidence>
<proteinExistence type="inferred from homology"/>
<dbReference type="Proteomes" id="UP000827889">
    <property type="component" value="Chromosome 11"/>
</dbReference>
<dbReference type="GeneID" id="115731844"/>
<dbReference type="AlphaFoldDB" id="A0A8B8N7I3"/>
<protein>
    <submittedName>
        <fullName evidence="5">Auxin-responsive protein SAUR23-like</fullName>
    </submittedName>
</protein>
<sequence length="114" mass="13077">MGLLRLPSVIANTKQAMKLQSLFAGNNHHDHHHRRSRSNVPNGHVAVYIGDVQRRRFLVPVTFLNHPSFRELLRRAEEEFGFDQPPGALTIPCKEEAFIDLTSQLHSSRRSSRK</sequence>
<keyword evidence="4" id="KW-1185">Reference proteome</keyword>
<dbReference type="OrthoDB" id="625231at2759"/>
<gene>
    <name evidence="5" type="primary">LOC115731844</name>
</gene>
<keyword evidence="3" id="KW-0341">Growth regulation</keyword>
<comment type="similarity">
    <text evidence="1">Belongs to the ARG7 family.</text>
</comment>
<evidence type="ECO:0000256" key="2">
    <source>
        <dbReference type="ARBA" id="ARBA00022473"/>
    </source>
</evidence>
<accession>A0A8B8N7I3</accession>
<dbReference type="InterPro" id="IPR003676">
    <property type="entry name" value="SAUR_fam"/>
</dbReference>
<evidence type="ECO:0000256" key="1">
    <source>
        <dbReference type="ARBA" id="ARBA00006974"/>
    </source>
</evidence>
<dbReference type="KEGG" id="rarg:115731844"/>
<dbReference type="PANTHER" id="PTHR31929">
    <property type="entry name" value="SAUR-LIKE AUXIN-RESPONSIVE PROTEIN FAMILY-RELATED"/>
    <property type="match status" value="1"/>
</dbReference>
<keyword evidence="2" id="KW-0217">Developmental protein</keyword>
<name>A0A8B8N7I3_9MYRT</name>
<evidence type="ECO:0000256" key="3">
    <source>
        <dbReference type="ARBA" id="ARBA00022604"/>
    </source>
</evidence>